<feature type="chain" id="PRO_5030867862" evidence="1">
    <location>
        <begin position="29"/>
        <end position="132"/>
    </location>
</feature>
<gene>
    <name evidence="2" type="ORF">CCUR1050_LOCUS16259</name>
</gene>
<evidence type="ECO:0000256" key="1">
    <source>
        <dbReference type="SAM" id="SignalP"/>
    </source>
</evidence>
<evidence type="ECO:0000313" key="2">
    <source>
        <dbReference type="EMBL" id="CAD8638575.1"/>
    </source>
</evidence>
<sequence length="132" mass="14544">MSAIPKGMWQVTNLFLTIIPYLLSPYWASFCHSESDPRRFLNGDFTFLADLDMSGFNATHPPAPALGADAASPYGCCSGYFLAVLSAMCMHTLRAVLSGMADPFGGEEDDDVKWDVWRNEIDRECTPVARSP</sequence>
<dbReference type="EMBL" id="HBEZ01029471">
    <property type="protein sequence ID" value="CAD8638575.1"/>
    <property type="molecule type" value="Transcribed_RNA"/>
</dbReference>
<name>A0A7S0MH65_9CRYP</name>
<accession>A0A7S0MH65</accession>
<organism evidence="2">
    <name type="scientific">Cryptomonas curvata</name>
    <dbReference type="NCBI Taxonomy" id="233186"/>
    <lineage>
        <taxon>Eukaryota</taxon>
        <taxon>Cryptophyceae</taxon>
        <taxon>Cryptomonadales</taxon>
        <taxon>Cryptomonadaceae</taxon>
        <taxon>Cryptomonas</taxon>
    </lineage>
</organism>
<keyword evidence="1" id="KW-0732">Signal</keyword>
<feature type="signal peptide" evidence="1">
    <location>
        <begin position="1"/>
        <end position="28"/>
    </location>
</feature>
<proteinExistence type="predicted"/>
<dbReference type="AlphaFoldDB" id="A0A7S0MH65"/>
<protein>
    <submittedName>
        <fullName evidence="2">Uncharacterized protein</fullName>
    </submittedName>
</protein>
<reference evidence="2" key="1">
    <citation type="submission" date="2021-01" db="EMBL/GenBank/DDBJ databases">
        <authorList>
            <person name="Corre E."/>
            <person name="Pelletier E."/>
            <person name="Niang G."/>
            <person name="Scheremetjew M."/>
            <person name="Finn R."/>
            <person name="Kale V."/>
            <person name="Holt S."/>
            <person name="Cochrane G."/>
            <person name="Meng A."/>
            <person name="Brown T."/>
            <person name="Cohen L."/>
        </authorList>
    </citation>
    <scope>NUCLEOTIDE SEQUENCE</scope>
    <source>
        <strain evidence="2">CCAP979/52</strain>
    </source>
</reference>